<protein>
    <submittedName>
        <fullName evidence="3">Putative serologically defined colon cancer antigen 8</fullName>
    </submittedName>
</protein>
<evidence type="ECO:0000313" key="3">
    <source>
        <dbReference type="EMBL" id="PIK55200.1"/>
    </source>
</evidence>
<feature type="coiled-coil region" evidence="1">
    <location>
        <begin position="562"/>
        <end position="720"/>
    </location>
</feature>
<dbReference type="OrthoDB" id="10252347at2759"/>
<feature type="region of interest" description="Disordered" evidence="2">
    <location>
        <begin position="87"/>
        <end position="133"/>
    </location>
</feature>
<keyword evidence="1" id="KW-0175">Coiled coil</keyword>
<evidence type="ECO:0000256" key="2">
    <source>
        <dbReference type="SAM" id="MobiDB-lite"/>
    </source>
</evidence>
<gene>
    <name evidence="3" type="ORF">BSL78_07930</name>
</gene>
<dbReference type="Pfam" id="PF15964">
    <property type="entry name" value="CCCAP"/>
    <property type="match status" value="1"/>
</dbReference>
<dbReference type="PANTHER" id="PTHR34343:SF1">
    <property type="entry name" value="SEROLOGICALLY DEFINED COLON CANCER ANTIGEN 8"/>
    <property type="match status" value="1"/>
</dbReference>
<feature type="region of interest" description="Disordered" evidence="2">
    <location>
        <begin position="730"/>
        <end position="756"/>
    </location>
</feature>
<feature type="region of interest" description="Disordered" evidence="2">
    <location>
        <begin position="194"/>
        <end position="213"/>
    </location>
</feature>
<feature type="compositionally biased region" description="Low complexity" evidence="2">
    <location>
        <begin position="55"/>
        <end position="64"/>
    </location>
</feature>
<proteinExistence type="predicted"/>
<keyword evidence="4" id="KW-1185">Reference proteome</keyword>
<dbReference type="GO" id="GO:0030010">
    <property type="term" value="P:establishment of cell polarity"/>
    <property type="evidence" value="ECO:0007669"/>
    <property type="project" value="TreeGrafter"/>
</dbReference>
<dbReference type="EMBL" id="MRZV01000223">
    <property type="protein sequence ID" value="PIK55200.1"/>
    <property type="molecule type" value="Genomic_DNA"/>
</dbReference>
<dbReference type="GO" id="GO:0007098">
    <property type="term" value="P:centrosome cycle"/>
    <property type="evidence" value="ECO:0007669"/>
    <property type="project" value="InterPro"/>
</dbReference>
<dbReference type="PANTHER" id="PTHR34343">
    <property type="entry name" value="SEROLOGICALLY DEFINED COLON CANCER ANTIGEN 8"/>
    <property type="match status" value="1"/>
</dbReference>
<organism evidence="3 4">
    <name type="scientific">Stichopus japonicus</name>
    <name type="common">Sea cucumber</name>
    <dbReference type="NCBI Taxonomy" id="307972"/>
    <lineage>
        <taxon>Eukaryota</taxon>
        <taxon>Metazoa</taxon>
        <taxon>Echinodermata</taxon>
        <taxon>Eleutherozoa</taxon>
        <taxon>Echinozoa</taxon>
        <taxon>Holothuroidea</taxon>
        <taxon>Aspidochirotacea</taxon>
        <taxon>Aspidochirotida</taxon>
        <taxon>Stichopodidae</taxon>
        <taxon>Apostichopus</taxon>
    </lineage>
</organism>
<sequence>MAQFKDGRRRSRSQEHAPLSQSLPFPSPERPPRGRLSLSSSPRELNQLRRRSQSLDHQLQDQLSTMQTTDSAAIRLKTLLMKHDRKRSDPFLSSESPERKSKVSHFPRPLQDTFSSSSPGEPPQLLPNPEDLIPFLNSQGTYIQQLEGENKFCKEELVSLRFKTDEVIRENMRLQEELKATIVRGLLEEKEDVQVQNKVKDDPPQFTDLSSQRQMESDNGKTFFIAWSKEHEKLKSLYDSRVKLLESQVTYVRSELVKYETLCAELKTKLRMQETGSLMKRRDREIDDGLCIQCAREQAVVAPTVDAQRLTQELVNVTRDRDELVESLTAVRARVVEMQEKEEDAYHQVQQGILLVEQAQLERTEALIEKEQLKEGLVKSEQRLSQQIADTQQKLDRERNLTRQECQQEIIALNEKINQLHNEAAGTQVKLERMTRDKELILSELEATKSQLKEQESEMDKYSDGAQYTTATAKVQRDTAFRQMERIRSSLELELQTKEQERARLFAELQEVRRRLESAEKGLTTSKEEIVNVTDQLNIVQRELSMVRVSKETVERTRRGELKLVSNRAEQKKQELKQVIHEMEAQHSLTVTGLEAMISDQNSLIGKLRDQAKYLTSKLEKISEEYSQEKHRLKYSNKEMLSRAERLAQQHSEMEEQCIQHGKLHQRMKARLQQMDEHAKRTAKQTYSLLETQRALLEERKTLSKEVEFLQNQLKDEQKRTGLDEQLQQFRSQENRPFEYIPTKDTTQGISEYEEG</sequence>
<comment type="caution">
    <text evidence="3">The sequence shown here is derived from an EMBL/GenBank/DDBJ whole genome shotgun (WGS) entry which is preliminary data.</text>
</comment>
<evidence type="ECO:0000313" key="4">
    <source>
        <dbReference type="Proteomes" id="UP000230750"/>
    </source>
</evidence>
<evidence type="ECO:0000256" key="1">
    <source>
        <dbReference type="SAM" id="Coils"/>
    </source>
</evidence>
<dbReference type="GO" id="GO:0005814">
    <property type="term" value="C:centriole"/>
    <property type="evidence" value="ECO:0007669"/>
    <property type="project" value="TreeGrafter"/>
</dbReference>
<dbReference type="STRING" id="307972.A0A2G8L4Z0"/>
<dbReference type="Proteomes" id="UP000230750">
    <property type="component" value="Unassembled WGS sequence"/>
</dbReference>
<dbReference type="InterPro" id="IPR031887">
    <property type="entry name" value="SDCCAG8"/>
</dbReference>
<dbReference type="GO" id="GO:0035148">
    <property type="term" value="P:tube formation"/>
    <property type="evidence" value="ECO:0007669"/>
    <property type="project" value="TreeGrafter"/>
</dbReference>
<dbReference type="GO" id="GO:0001764">
    <property type="term" value="P:neuron migration"/>
    <property type="evidence" value="ECO:0007669"/>
    <property type="project" value="TreeGrafter"/>
</dbReference>
<accession>A0A2G8L4Z0</accession>
<feature type="coiled-coil region" evidence="1">
    <location>
        <begin position="356"/>
        <end position="529"/>
    </location>
</feature>
<dbReference type="AlphaFoldDB" id="A0A2G8L4Z0"/>
<feature type="region of interest" description="Disordered" evidence="2">
    <location>
        <begin position="1"/>
        <end position="67"/>
    </location>
</feature>
<name>A0A2G8L4Z0_STIJA</name>
<dbReference type="GO" id="GO:0005813">
    <property type="term" value="C:centrosome"/>
    <property type="evidence" value="ECO:0007669"/>
    <property type="project" value="InterPro"/>
</dbReference>
<feature type="compositionally biased region" description="Low complexity" evidence="2">
    <location>
        <begin position="34"/>
        <end position="45"/>
    </location>
</feature>
<reference evidence="3 4" key="1">
    <citation type="journal article" date="2017" name="PLoS Biol.">
        <title>The sea cucumber genome provides insights into morphological evolution and visceral regeneration.</title>
        <authorList>
            <person name="Zhang X."/>
            <person name="Sun L."/>
            <person name="Yuan J."/>
            <person name="Sun Y."/>
            <person name="Gao Y."/>
            <person name="Zhang L."/>
            <person name="Li S."/>
            <person name="Dai H."/>
            <person name="Hamel J.F."/>
            <person name="Liu C."/>
            <person name="Yu Y."/>
            <person name="Liu S."/>
            <person name="Lin W."/>
            <person name="Guo K."/>
            <person name="Jin S."/>
            <person name="Xu P."/>
            <person name="Storey K.B."/>
            <person name="Huan P."/>
            <person name="Zhang T."/>
            <person name="Zhou Y."/>
            <person name="Zhang J."/>
            <person name="Lin C."/>
            <person name="Li X."/>
            <person name="Xing L."/>
            <person name="Huo D."/>
            <person name="Sun M."/>
            <person name="Wang L."/>
            <person name="Mercier A."/>
            <person name="Li F."/>
            <person name="Yang H."/>
            <person name="Xiang J."/>
        </authorList>
    </citation>
    <scope>NUCLEOTIDE SEQUENCE [LARGE SCALE GENOMIC DNA]</scope>
    <source>
        <strain evidence="3">Shaxun</strain>
        <tissue evidence="3">Muscle</tissue>
    </source>
</reference>